<dbReference type="EMBL" id="JAAKZF010000033">
    <property type="protein sequence ID" value="NGO53507.1"/>
    <property type="molecule type" value="Genomic_DNA"/>
</dbReference>
<gene>
    <name evidence="2" type="ORF">G6N73_20470</name>
</gene>
<keyword evidence="1" id="KW-1133">Transmembrane helix</keyword>
<dbReference type="AlphaFoldDB" id="A0A6G4WHD4"/>
<sequence>MPSPDRKKPNYSRRFFWLGVFIVVLFGGYSLGWFWLAGRLEAEAKTAIAALNRDGVQADCVNPTARGYPFRIGLYCDSIAFSDAAQGISLSAGSFRSAGQIYDPMRLVAELDGPASIGSAKAGAFALDWENLRASARLSTPLPQRLSLEGVRLKAATADGAPLLAAENFQAHMRPNEQNLDLAGSFSGLALDASLLDGRQIPPLSGQSDITINDGVRLLGERVKDLRGQSGTIRELALSTGEKTGVTLSGPFSVDDAGLIDANLNITIRDPKGLSAVLGEAVPEKRDQIEQAFSGLAMLGDAPSLPLRIAKGRATLGFIPLGQIPPLPAR</sequence>
<dbReference type="RefSeq" id="WP_165030953.1">
    <property type="nucleotide sequence ID" value="NZ_JAAKZF010000033.1"/>
</dbReference>
<dbReference type="Pfam" id="PF09898">
    <property type="entry name" value="DUF2125"/>
    <property type="match status" value="1"/>
</dbReference>
<comment type="caution">
    <text evidence="2">The sequence shown here is derived from an EMBL/GenBank/DDBJ whole genome shotgun (WGS) entry which is preliminary data.</text>
</comment>
<organism evidence="2 3">
    <name type="scientific">Allomesorhizobium camelthorni</name>
    <dbReference type="NCBI Taxonomy" id="475069"/>
    <lineage>
        <taxon>Bacteria</taxon>
        <taxon>Pseudomonadati</taxon>
        <taxon>Pseudomonadota</taxon>
        <taxon>Alphaproteobacteria</taxon>
        <taxon>Hyphomicrobiales</taxon>
        <taxon>Phyllobacteriaceae</taxon>
        <taxon>Allomesorhizobium</taxon>
    </lineage>
</organism>
<dbReference type="Proteomes" id="UP001642900">
    <property type="component" value="Unassembled WGS sequence"/>
</dbReference>
<evidence type="ECO:0000313" key="3">
    <source>
        <dbReference type="Proteomes" id="UP001642900"/>
    </source>
</evidence>
<proteinExistence type="predicted"/>
<keyword evidence="1" id="KW-0472">Membrane</keyword>
<accession>A0A6G4WHD4</accession>
<evidence type="ECO:0000313" key="2">
    <source>
        <dbReference type="EMBL" id="NGO53507.1"/>
    </source>
</evidence>
<name>A0A6G4WHD4_9HYPH</name>
<feature type="transmembrane region" description="Helical" evidence="1">
    <location>
        <begin position="15"/>
        <end position="36"/>
    </location>
</feature>
<keyword evidence="3" id="KW-1185">Reference proteome</keyword>
<dbReference type="InterPro" id="IPR018666">
    <property type="entry name" value="DUF2125"/>
</dbReference>
<evidence type="ECO:0000256" key="1">
    <source>
        <dbReference type="SAM" id="Phobius"/>
    </source>
</evidence>
<reference evidence="2 3" key="1">
    <citation type="submission" date="2020-02" db="EMBL/GenBank/DDBJ databases">
        <title>Genome sequence of strain CCNWXJ40-4.</title>
        <authorList>
            <person name="Gao J."/>
            <person name="Sun J."/>
        </authorList>
    </citation>
    <scope>NUCLEOTIDE SEQUENCE [LARGE SCALE GENOMIC DNA]</scope>
    <source>
        <strain evidence="2 3">CCNWXJ 40-4</strain>
    </source>
</reference>
<protein>
    <submittedName>
        <fullName evidence="2">DUF2125 domain-containing protein</fullName>
    </submittedName>
</protein>
<keyword evidence="1" id="KW-0812">Transmembrane</keyword>